<keyword evidence="11" id="KW-1185">Reference proteome</keyword>
<organism evidence="10 11">
    <name type="scientific">Leptotrombidium deliense</name>
    <dbReference type="NCBI Taxonomy" id="299467"/>
    <lineage>
        <taxon>Eukaryota</taxon>
        <taxon>Metazoa</taxon>
        <taxon>Ecdysozoa</taxon>
        <taxon>Arthropoda</taxon>
        <taxon>Chelicerata</taxon>
        <taxon>Arachnida</taxon>
        <taxon>Acari</taxon>
        <taxon>Acariformes</taxon>
        <taxon>Trombidiformes</taxon>
        <taxon>Prostigmata</taxon>
        <taxon>Anystina</taxon>
        <taxon>Parasitengona</taxon>
        <taxon>Trombiculoidea</taxon>
        <taxon>Trombiculidae</taxon>
        <taxon>Leptotrombidium</taxon>
    </lineage>
</organism>
<dbReference type="InterPro" id="IPR052097">
    <property type="entry name" value="SET-MYND_domain_protein"/>
</dbReference>
<reference evidence="10 11" key="1">
    <citation type="journal article" date="2018" name="Gigascience">
        <title>Genomes of trombidid mites reveal novel predicted allergens and laterally-transferred genes associated with secondary metabolism.</title>
        <authorList>
            <person name="Dong X."/>
            <person name="Chaisiri K."/>
            <person name="Xia D."/>
            <person name="Armstrong S.D."/>
            <person name="Fang Y."/>
            <person name="Donnelly M.J."/>
            <person name="Kadowaki T."/>
            <person name="McGarry J.W."/>
            <person name="Darby A.C."/>
            <person name="Makepeace B.L."/>
        </authorList>
    </citation>
    <scope>NUCLEOTIDE SEQUENCE [LARGE SCALE GENOMIC DNA]</scope>
    <source>
        <strain evidence="10">UoL-UT</strain>
    </source>
</reference>
<keyword evidence="5 7" id="KW-0863">Zinc-finger</keyword>
<accession>A0A443SNE3</accession>
<dbReference type="GO" id="GO:0042826">
    <property type="term" value="F:histone deacetylase binding"/>
    <property type="evidence" value="ECO:0007669"/>
    <property type="project" value="TreeGrafter"/>
</dbReference>
<dbReference type="InterPro" id="IPR046341">
    <property type="entry name" value="SET_dom_sf"/>
</dbReference>
<evidence type="ECO:0000256" key="1">
    <source>
        <dbReference type="ARBA" id="ARBA00022603"/>
    </source>
</evidence>
<dbReference type="Gene3D" id="1.10.220.160">
    <property type="match status" value="1"/>
</dbReference>
<dbReference type="Pfam" id="PF01753">
    <property type="entry name" value="zf-MYND"/>
    <property type="match status" value="1"/>
</dbReference>
<dbReference type="GO" id="GO:0008170">
    <property type="term" value="F:N-methyltransferase activity"/>
    <property type="evidence" value="ECO:0007669"/>
    <property type="project" value="UniProtKB-ARBA"/>
</dbReference>
<evidence type="ECO:0000313" key="11">
    <source>
        <dbReference type="Proteomes" id="UP000288716"/>
    </source>
</evidence>
<dbReference type="GO" id="GO:0008270">
    <property type="term" value="F:zinc ion binding"/>
    <property type="evidence" value="ECO:0007669"/>
    <property type="project" value="UniProtKB-KW"/>
</dbReference>
<evidence type="ECO:0000313" key="10">
    <source>
        <dbReference type="EMBL" id="RWS29051.1"/>
    </source>
</evidence>
<dbReference type="PROSITE" id="PS50280">
    <property type="entry name" value="SET"/>
    <property type="match status" value="1"/>
</dbReference>
<dbReference type="Gene3D" id="2.170.270.10">
    <property type="entry name" value="SET domain"/>
    <property type="match status" value="1"/>
</dbReference>
<dbReference type="InterPro" id="IPR001214">
    <property type="entry name" value="SET_dom"/>
</dbReference>
<dbReference type="SUPFAM" id="SSF82199">
    <property type="entry name" value="SET domain"/>
    <property type="match status" value="1"/>
</dbReference>
<keyword evidence="4" id="KW-0479">Metal-binding</keyword>
<keyword evidence="2" id="KW-0808">Transferase</keyword>
<evidence type="ECO:0000256" key="6">
    <source>
        <dbReference type="ARBA" id="ARBA00022833"/>
    </source>
</evidence>
<evidence type="ECO:0000256" key="5">
    <source>
        <dbReference type="ARBA" id="ARBA00022771"/>
    </source>
</evidence>
<dbReference type="PANTHER" id="PTHR46165:SF2">
    <property type="entry name" value="SET AND MYND DOMAIN-CONTAINING PROTEIN 4"/>
    <property type="match status" value="1"/>
</dbReference>
<evidence type="ECO:0000256" key="4">
    <source>
        <dbReference type="ARBA" id="ARBA00022723"/>
    </source>
</evidence>
<feature type="domain" description="MYND-type" evidence="9">
    <location>
        <begin position="201"/>
        <end position="241"/>
    </location>
</feature>
<dbReference type="PANTHER" id="PTHR46165">
    <property type="entry name" value="SET AND MYND DOMAIN-CONTAINING PROTEIN 4"/>
    <property type="match status" value="1"/>
</dbReference>
<dbReference type="InterPro" id="IPR002893">
    <property type="entry name" value="Znf_MYND"/>
</dbReference>
<dbReference type="VEuPathDB" id="VectorBase:LDEU002989"/>
<dbReference type="GO" id="GO:0008276">
    <property type="term" value="F:protein methyltransferase activity"/>
    <property type="evidence" value="ECO:0007669"/>
    <property type="project" value="UniProtKB-ARBA"/>
</dbReference>
<evidence type="ECO:0000256" key="7">
    <source>
        <dbReference type="PROSITE-ProRule" id="PRU00134"/>
    </source>
</evidence>
<dbReference type="GO" id="GO:0005634">
    <property type="term" value="C:nucleus"/>
    <property type="evidence" value="ECO:0007669"/>
    <property type="project" value="TreeGrafter"/>
</dbReference>
<dbReference type="Gene3D" id="6.10.140.2220">
    <property type="match status" value="1"/>
</dbReference>
<evidence type="ECO:0000256" key="3">
    <source>
        <dbReference type="ARBA" id="ARBA00022691"/>
    </source>
</evidence>
<sequence>MRLQSCCNIFDTTIIATRDERAFEVFEQEMDLLDELFSVFDDPQDDSCSEEQWDKFSSFIWKVTNNMFKLKTPQQRNQFKSQFMAFERNSDRLRYIRNDKQFANEIDFIYGNLVKRASLESRSQPKQSDNEKAAEFTEECEIPVYSENWKLPGAPSYIDLCIDSQKGRYLKTNVPIKRGTIVMSEVGHTTWLTPHYYLKFCQFCLKKVGKRFVACRACTAVRYCSMDCEKSAWTRFHSFECKCLHLLKYCSFTHLAMRLIVTFGFENILKTIERGNVDITTFAVNGFPANYASFYSLFGDGSNLNYEQLVSFSVGALIVAKIAEGANFIKQDSPVYYTFAEILMKHVFQTNLNCFSSTEKGFKFHRDLQVHTYNNFGLKTGIVLTFGTSLVSHSCDFNCDWYTIGSQVFLLSNRDIKAGEELSITYYPYYKKMAFKDRQLFLKEHYLFVCRCVACEARYENVDYSFRCSKCGGPFIWHSEGDGYCVNCGYKSSDISSFLNNVHRASKAIQKAKDLLDLRKLQAAKKQLNKAFDLNKKTYISYIPQLHVTEQLCHYYSLKKEYYKAFNQCLNLAAIQRQLMHNDSLEEVAILVKALRFLSKAIDSSFLKKASLKQKGEDVYQKIVSITEKVEEQQFKAVSDSGARNLKQIDEVCRKFSMKTKMNVEF</sequence>
<dbReference type="OrthoDB" id="62495at2759"/>
<feature type="domain" description="SET" evidence="8">
    <location>
        <begin position="156"/>
        <end position="427"/>
    </location>
</feature>
<dbReference type="GO" id="GO:0008757">
    <property type="term" value="F:S-adenosylmethionine-dependent methyltransferase activity"/>
    <property type="evidence" value="ECO:0007669"/>
    <property type="project" value="UniProtKB-ARBA"/>
</dbReference>
<keyword evidence="1" id="KW-0489">Methyltransferase</keyword>
<evidence type="ECO:0000259" key="8">
    <source>
        <dbReference type="PROSITE" id="PS50280"/>
    </source>
</evidence>
<comment type="caution">
    <text evidence="10">The sequence shown here is derived from an EMBL/GenBank/DDBJ whole genome shotgun (WGS) entry which is preliminary data.</text>
</comment>
<dbReference type="GO" id="GO:0032259">
    <property type="term" value="P:methylation"/>
    <property type="evidence" value="ECO:0007669"/>
    <property type="project" value="UniProtKB-KW"/>
</dbReference>
<dbReference type="PROSITE" id="PS50865">
    <property type="entry name" value="ZF_MYND_2"/>
    <property type="match status" value="1"/>
</dbReference>
<dbReference type="Pfam" id="PF00856">
    <property type="entry name" value="SET"/>
    <property type="match status" value="1"/>
</dbReference>
<evidence type="ECO:0000256" key="2">
    <source>
        <dbReference type="ARBA" id="ARBA00022679"/>
    </source>
</evidence>
<protein>
    <submittedName>
        <fullName evidence="10">SET and MYND domain-containing protein (SMYD)-like protein</fullName>
    </submittedName>
</protein>
<dbReference type="GO" id="GO:0005737">
    <property type="term" value="C:cytoplasm"/>
    <property type="evidence" value="ECO:0007669"/>
    <property type="project" value="TreeGrafter"/>
</dbReference>
<evidence type="ECO:0000259" key="9">
    <source>
        <dbReference type="PROSITE" id="PS50865"/>
    </source>
</evidence>
<dbReference type="EMBL" id="NCKV01001093">
    <property type="protein sequence ID" value="RWS29051.1"/>
    <property type="molecule type" value="Genomic_DNA"/>
</dbReference>
<dbReference type="AlphaFoldDB" id="A0A443SNE3"/>
<dbReference type="PROSITE" id="PS01360">
    <property type="entry name" value="ZF_MYND_1"/>
    <property type="match status" value="1"/>
</dbReference>
<dbReference type="Proteomes" id="UP000288716">
    <property type="component" value="Unassembled WGS sequence"/>
</dbReference>
<keyword evidence="3" id="KW-0949">S-adenosyl-L-methionine</keyword>
<keyword evidence="6" id="KW-0862">Zinc</keyword>
<name>A0A443SNE3_9ACAR</name>
<proteinExistence type="predicted"/>
<gene>
    <name evidence="10" type="ORF">B4U80_12753</name>
</gene>
<dbReference type="STRING" id="299467.A0A443SNE3"/>
<dbReference type="SUPFAM" id="SSF144232">
    <property type="entry name" value="HIT/MYND zinc finger-like"/>
    <property type="match status" value="1"/>
</dbReference>